<feature type="domain" description="RING-type" evidence="9">
    <location>
        <begin position="110"/>
        <end position="152"/>
    </location>
</feature>
<dbReference type="GO" id="GO:0008270">
    <property type="term" value="F:zinc ion binding"/>
    <property type="evidence" value="ECO:0007669"/>
    <property type="project" value="UniProtKB-KW"/>
</dbReference>
<dbReference type="SMART" id="SM00184">
    <property type="entry name" value="RING"/>
    <property type="match status" value="1"/>
</dbReference>
<evidence type="ECO:0000256" key="2">
    <source>
        <dbReference type="ARBA" id="ARBA00012483"/>
    </source>
</evidence>
<sequence>MSGNEYLTAPLEPLLYGQPPSWGPTVALRPSQSPTVVTALVSGVALLLLGSFVILACHWFSKPHSPAIPPTAGRLQGGRTLDRRPSPAQGLASWVVASLPVVRGGGGSACAVCLGEYEEGEAVKVMPSCGHAFHPACIDTWLVSRGSCPLCRCSELWGPGGGQEVRVNVGGAEGVDLAREGGGSESARRSCSNGEERVVTVFLQRSSSA</sequence>
<comment type="similarity">
    <text evidence="6">Belongs to the RING-type zinc finger family. ATL subfamily.</text>
</comment>
<dbReference type="SUPFAM" id="SSF57850">
    <property type="entry name" value="RING/U-box"/>
    <property type="match status" value="1"/>
</dbReference>
<proteinExistence type="inferred from homology"/>
<reference evidence="10 11" key="1">
    <citation type="journal article" date="2020" name="Nat. Food">
        <title>A phased Vanilla planifolia genome enables genetic improvement of flavour and production.</title>
        <authorList>
            <person name="Hasing T."/>
            <person name="Tang H."/>
            <person name="Brym M."/>
            <person name="Khazi F."/>
            <person name="Huang T."/>
            <person name="Chambers A.H."/>
        </authorList>
    </citation>
    <scope>NUCLEOTIDE SEQUENCE [LARGE SCALE GENOMIC DNA]</scope>
    <source>
        <tissue evidence="10">Leaf</tissue>
    </source>
</reference>
<keyword evidence="8" id="KW-1133">Transmembrane helix</keyword>
<evidence type="ECO:0000256" key="1">
    <source>
        <dbReference type="ARBA" id="ARBA00000900"/>
    </source>
</evidence>
<dbReference type="Pfam" id="PF13639">
    <property type="entry name" value="zf-RING_2"/>
    <property type="match status" value="1"/>
</dbReference>
<dbReference type="OrthoDB" id="4869960at2759"/>
<feature type="transmembrane region" description="Helical" evidence="8">
    <location>
        <begin position="36"/>
        <end position="60"/>
    </location>
</feature>
<dbReference type="AlphaFoldDB" id="A0A835UEX4"/>
<keyword evidence="4 7" id="KW-0863">Zinc-finger</keyword>
<dbReference type="InterPro" id="IPR013083">
    <property type="entry name" value="Znf_RING/FYVE/PHD"/>
</dbReference>
<dbReference type="EC" id="2.3.2.27" evidence="2"/>
<keyword evidence="5" id="KW-0862">Zinc</keyword>
<evidence type="ECO:0000313" key="10">
    <source>
        <dbReference type="EMBL" id="KAG0456896.1"/>
    </source>
</evidence>
<comment type="catalytic activity">
    <reaction evidence="1">
        <text>S-ubiquitinyl-[E2 ubiquitin-conjugating enzyme]-L-cysteine + [acceptor protein]-L-lysine = [E2 ubiquitin-conjugating enzyme]-L-cysteine + N(6)-ubiquitinyl-[acceptor protein]-L-lysine.</text>
        <dbReference type="EC" id="2.3.2.27"/>
    </reaction>
</comment>
<gene>
    <name evidence="10" type="ORF">HPP92_022053</name>
</gene>
<name>A0A835UEX4_VANPL</name>
<comment type="caution">
    <text evidence="10">The sequence shown here is derived from an EMBL/GenBank/DDBJ whole genome shotgun (WGS) entry which is preliminary data.</text>
</comment>
<keyword evidence="8" id="KW-0472">Membrane</keyword>
<evidence type="ECO:0000256" key="5">
    <source>
        <dbReference type="ARBA" id="ARBA00022833"/>
    </source>
</evidence>
<keyword evidence="11" id="KW-1185">Reference proteome</keyword>
<dbReference type="UniPathway" id="UPA00143"/>
<dbReference type="InterPro" id="IPR053238">
    <property type="entry name" value="RING-H2_zinc_finger"/>
</dbReference>
<dbReference type="Proteomes" id="UP000636800">
    <property type="component" value="Chromosome 12"/>
</dbReference>
<keyword evidence="3" id="KW-0479">Metal-binding</keyword>
<accession>A0A835UEX4</accession>
<dbReference type="PROSITE" id="PS50089">
    <property type="entry name" value="ZF_RING_2"/>
    <property type="match status" value="1"/>
</dbReference>
<organism evidence="10 11">
    <name type="scientific">Vanilla planifolia</name>
    <name type="common">Vanilla</name>
    <dbReference type="NCBI Taxonomy" id="51239"/>
    <lineage>
        <taxon>Eukaryota</taxon>
        <taxon>Viridiplantae</taxon>
        <taxon>Streptophyta</taxon>
        <taxon>Embryophyta</taxon>
        <taxon>Tracheophyta</taxon>
        <taxon>Spermatophyta</taxon>
        <taxon>Magnoliopsida</taxon>
        <taxon>Liliopsida</taxon>
        <taxon>Asparagales</taxon>
        <taxon>Orchidaceae</taxon>
        <taxon>Vanilloideae</taxon>
        <taxon>Vanilleae</taxon>
        <taxon>Vanilla</taxon>
    </lineage>
</organism>
<evidence type="ECO:0000259" key="9">
    <source>
        <dbReference type="PROSITE" id="PS50089"/>
    </source>
</evidence>
<dbReference type="PANTHER" id="PTHR14155">
    <property type="entry name" value="RING FINGER DOMAIN-CONTAINING"/>
    <property type="match status" value="1"/>
</dbReference>
<dbReference type="PANTHER" id="PTHR14155:SF592">
    <property type="entry name" value="RING-H2 FINGER PROTEIN ATL57"/>
    <property type="match status" value="1"/>
</dbReference>
<evidence type="ECO:0000256" key="6">
    <source>
        <dbReference type="ARBA" id="ARBA00024209"/>
    </source>
</evidence>
<evidence type="ECO:0000313" key="11">
    <source>
        <dbReference type="Proteomes" id="UP000636800"/>
    </source>
</evidence>
<dbReference type="GO" id="GO:0061630">
    <property type="term" value="F:ubiquitin protein ligase activity"/>
    <property type="evidence" value="ECO:0007669"/>
    <property type="project" value="UniProtKB-EC"/>
</dbReference>
<dbReference type="GO" id="GO:0016567">
    <property type="term" value="P:protein ubiquitination"/>
    <property type="evidence" value="ECO:0007669"/>
    <property type="project" value="UniProtKB-UniPathway"/>
</dbReference>
<keyword evidence="8" id="KW-0812">Transmembrane</keyword>
<evidence type="ECO:0000256" key="8">
    <source>
        <dbReference type="SAM" id="Phobius"/>
    </source>
</evidence>
<evidence type="ECO:0000256" key="4">
    <source>
        <dbReference type="ARBA" id="ARBA00022771"/>
    </source>
</evidence>
<evidence type="ECO:0000256" key="3">
    <source>
        <dbReference type="ARBA" id="ARBA00022723"/>
    </source>
</evidence>
<dbReference type="EMBL" id="JADCNL010000012">
    <property type="protein sequence ID" value="KAG0456896.1"/>
    <property type="molecule type" value="Genomic_DNA"/>
</dbReference>
<dbReference type="CDD" id="cd16461">
    <property type="entry name" value="RING-H2_EL5-like"/>
    <property type="match status" value="1"/>
</dbReference>
<protein>
    <recommendedName>
        <fullName evidence="2">RING-type E3 ubiquitin transferase</fullName>
        <ecNumber evidence="2">2.3.2.27</ecNumber>
    </recommendedName>
</protein>
<dbReference type="InterPro" id="IPR001841">
    <property type="entry name" value="Znf_RING"/>
</dbReference>
<evidence type="ECO:0000256" key="7">
    <source>
        <dbReference type="PROSITE-ProRule" id="PRU00175"/>
    </source>
</evidence>
<dbReference type="Gene3D" id="3.30.40.10">
    <property type="entry name" value="Zinc/RING finger domain, C3HC4 (zinc finger)"/>
    <property type="match status" value="1"/>
</dbReference>